<sequence length="401" mass="43522">MHNFSKFKRSTIIFILGLLSAIGPFSIDMYLPAFKTIATDFDTSVDRVQLSLSSFFIGIAIGQLVYGPLLDKFGRKKPLIVGISLYIFASIMCIFSTSIEQLIVFRFIQALGSCSGMVASRAMVRDYFGPQESAKIFSMLMLIVGISPILAPSVGAFVMSHFEWHMIFTILTVMAVLILISVIFLLPESFAGNKNLSLAPKQVTINFWTVCKNPQFLSFCLVSALTASALYAYLAGSPFVMQELYGLTESEYGIVFAIIASALILATQINRIALNRWSSSDISKFASRLQVSISALFIVVTLGGWITLPTMVGFIFLILLAQGFIFPNTSALALAPFKELAGSASALLGCFQMGIGALASGAVSILHNNTSLPMVIVMSACSFLGLIIYSYLPKLLKPATE</sequence>
<dbReference type="Gene3D" id="1.20.1720.10">
    <property type="entry name" value="Multidrug resistance protein D"/>
    <property type="match status" value="1"/>
</dbReference>
<evidence type="ECO:0000256" key="3">
    <source>
        <dbReference type="ARBA" id="ARBA00022448"/>
    </source>
</evidence>
<feature type="transmembrane region" description="Helical" evidence="8">
    <location>
        <begin position="50"/>
        <end position="67"/>
    </location>
</feature>
<feature type="transmembrane region" description="Helical" evidence="8">
    <location>
        <begin position="103"/>
        <end position="124"/>
    </location>
</feature>
<evidence type="ECO:0000259" key="9">
    <source>
        <dbReference type="PROSITE" id="PS50850"/>
    </source>
</evidence>
<dbReference type="AlphaFoldDB" id="C2G4A4"/>
<evidence type="ECO:0000256" key="7">
    <source>
        <dbReference type="ARBA" id="ARBA00023136"/>
    </source>
</evidence>
<name>C2G4A4_SPHSI</name>
<keyword evidence="3" id="KW-0813">Transport</keyword>
<keyword evidence="5 8" id="KW-0812">Transmembrane</keyword>
<feature type="transmembrane region" description="Helical" evidence="8">
    <location>
        <begin position="216"/>
        <end position="234"/>
    </location>
</feature>
<evidence type="ECO:0000256" key="8">
    <source>
        <dbReference type="SAM" id="Phobius"/>
    </source>
</evidence>
<reference evidence="10 11" key="1">
    <citation type="submission" date="2009-01" db="EMBL/GenBank/DDBJ databases">
        <authorList>
            <person name="Qin X."/>
            <person name="Bachman B."/>
            <person name="Battles P."/>
            <person name="Bell A."/>
            <person name="Bess C."/>
            <person name="Bickham C."/>
            <person name="Chaboub L."/>
            <person name="Chen D."/>
            <person name="Coyle M."/>
            <person name="Deiros D.R."/>
            <person name="Dinh H."/>
            <person name="Forbes L."/>
            <person name="Fowler G."/>
            <person name="Francisco L."/>
            <person name="Fu Q."/>
            <person name="Gubbala S."/>
            <person name="Hale W."/>
            <person name="Han Y."/>
            <person name="Hemphill L."/>
            <person name="Highlander S.K."/>
            <person name="Hirani K."/>
            <person name="Hogues M."/>
            <person name="Jackson L."/>
            <person name="Jakkamsetti A."/>
            <person name="Javaid M."/>
            <person name="Jiang H."/>
            <person name="Korchina V."/>
            <person name="Kovar C."/>
            <person name="Lara F."/>
            <person name="Lee S."/>
            <person name="Mata R."/>
            <person name="Mathew T."/>
            <person name="Moen C."/>
            <person name="Morales K."/>
            <person name="Munidasa M."/>
            <person name="Nazareth L."/>
            <person name="Ngo R."/>
            <person name="Nguyen L."/>
            <person name="Okwuonu G."/>
            <person name="Ongeri F."/>
            <person name="Patil S."/>
            <person name="Petrosino J."/>
            <person name="Pham C."/>
            <person name="Pham P."/>
            <person name="Pu L.-L."/>
            <person name="Puazo M."/>
            <person name="Raj R."/>
            <person name="Reid J."/>
            <person name="Rouhana J."/>
            <person name="Saada N."/>
            <person name="Shang Y."/>
            <person name="Simmons D."/>
            <person name="Thornton R."/>
            <person name="Warren J."/>
            <person name="Weissenberger G."/>
            <person name="Zhang J."/>
            <person name="Zhang L."/>
            <person name="Zhou C."/>
            <person name="Zhu D."/>
            <person name="Muzny D."/>
            <person name="Worley K."/>
            <person name="Gibbs R."/>
        </authorList>
    </citation>
    <scope>NUCLEOTIDE SEQUENCE [LARGE SCALE GENOMIC DNA]</scope>
    <source>
        <strain evidence="10 11">ATCC 33300</strain>
    </source>
</reference>
<proteinExistence type="inferred from homology"/>
<dbReference type="EMBL" id="ACHB01000096">
    <property type="protein sequence ID" value="EEI90022.1"/>
    <property type="molecule type" value="Genomic_DNA"/>
</dbReference>
<evidence type="ECO:0000313" key="11">
    <source>
        <dbReference type="Proteomes" id="UP000006241"/>
    </source>
</evidence>
<dbReference type="PROSITE" id="PS50850">
    <property type="entry name" value="MFS"/>
    <property type="match status" value="1"/>
</dbReference>
<feature type="transmembrane region" description="Helical" evidence="8">
    <location>
        <begin position="254"/>
        <end position="273"/>
    </location>
</feature>
<dbReference type="GO" id="GO:0005886">
    <property type="term" value="C:plasma membrane"/>
    <property type="evidence" value="ECO:0007669"/>
    <property type="project" value="UniProtKB-SubCell"/>
</dbReference>
<dbReference type="PANTHER" id="PTHR23502">
    <property type="entry name" value="MAJOR FACILITATOR SUPERFAMILY"/>
    <property type="match status" value="1"/>
</dbReference>
<dbReference type="CDD" id="cd17320">
    <property type="entry name" value="MFS_MdfA_MDR_like"/>
    <property type="match status" value="1"/>
</dbReference>
<dbReference type="RefSeq" id="WP_003004056.1">
    <property type="nucleotide sequence ID" value="NZ_GG668630.1"/>
</dbReference>
<dbReference type="FunFam" id="1.20.1720.10:FF:000005">
    <property type="entry name" value="Bcr/CflA family efflux transporter"/>
    <property type="match status" value="1"/>
</dbReference>
<evidence type="ECO:0000256" key="4">
    <source>
        <dbReference type="ARBA" id="ARBA00022475"/>
    </source>
</evidence>
<dbReference type="GO" id="GO:1990961">
    <property type="term" value="P:xenobiotic detoxification by transmembrane export across the plasma membrane"/>
    <property type="evidence" value="ECO:0007669"/>
    <property type="project" value="InterPro"/>
</dbReference>
<keyword evidence="6 8" id="KW-1133">Transmembrane helix</keyword>
<protein>
    <submittedName>
        <fullName evidence="10">Drug resistance transporter, Bcr/CflA subfamily</fullName>
    </submittedName>
</protein>
<dbReference type="InterPro" id="IPR020846">
    <property type="entry name" value="MFS_dom"/>
</dbReference>
<dbReference type="PANTHER" id="PTHR23502:SF132">
    <property type="entry name" value="POLYAMINE TRANSPORTER 2-RELATED"/>
    <property type="match status" value="1"/>
</dbReference>
<dbReference type="InterPro" id="IPR004812">
    <property type="entry name" value="Efflux_drug-R_Bcr/CmlA"/>
</dbReference>
<evidence type="ECO:0000256" key="5">
    <source>
        <dbReference type="ARBA" id="ARBA00022692"/>
    </source>
</evidence>
<comment type="subcellular location">
    <subcellularLocation>
        <location evidence="1">Cell membrane</location>
        <topology evidence="1">Multi-pass membrane protein</topology>
    </subcellularLocation>
</comment>
<comment type="similarity">
    <text evidence="2">Belongs to the major facilitator superfamily. Bcr/CmlA family.</text>
</comment>
<feature type="transmembrane region" description="Helical" evidence="8">
    <location>
        <begin position="372"/>
        <end position="392"/>
    </location>
</feature>
<evidence type="ECO:0000256" key="1">
    <source>
        <dbReference type="ARBA" id="ARBA00004651"/>
    </source>
</evidence>
<dbReference type="SUPFAM" id="SSF103473">
    <property type="entry name" value="MFS general substrate transporter"/>
    <property type="match status" value="1"/>
</dbReference>
<comment type="caution">
    <text evidence="10">The sequence shown here is derived from an EMBL/GenBank/DDBJ whole genome shotgun (WGS) entry which is preliminary data.</text>
</comment>
<dbReference type="HOGENOM" id="CLU_001265_47_1_10"/>
<feature type="transmembrane region" description="Helical" evidence="8">
    <location>
        <begin position="285"/>
        <end position="306"/>
    </location>
</feature>
<feature type="transmembrane region" description="Helical" evidence="8">
    <location>
        <begin position="346"/>
        <end position="366"/>
    </location>
</feature>
<dbReference type="NCBIfam" id="TIGR00710">
    <property type="entry name" value="efflux_Bcr_CflA"/>
    <property type="match status" value="1"/>
</dbReference>
<keyword evidence="7 8" id="KW-0472">Membrane</keyword>
<accession>C2G4A4</accession>
<feature type="transmembrane region" description="Helical" evidence="8">
    <location>
        <begin position="136"/>
        <end position="158"/>
    </location>
</feature>
<feature type="domain" description="Major facilitator superfamily (MFS) profile" evidence="9">
    <location>
        <begin position="12"/>
        <end position="397"/>
    </location>
</feature>
<gene>
    <name evidence="10" type="ORF">HMPREF0765_4390</name>
</gene>
<dbReference type="GO" id="GO:0042910">
    <property type="term" value="F:xenobiotic transmembrane transporter activity"/>
    <property type="evidence" value="ECO:0007669"/>
    <property type="project" value="InterPro"/>
</dbReference>
<feature type="transmembrane region" description="Helical" evidence="8">
    <location>
        <begin position="164"/>
        <end position="186"/>
    </location>
</feature>
<evidence type="ECO:0000256" key="6">
    <source>
        <dbReference type="ARBA" id="ARBA00022989"/>
    </source>
</evidence>
<evidence type="ECO:0000313" key="10">
    <source>
        <dbReference type="EMBL" id="EEI90022.1"/>
    </source>
</evidence>
<dbReference type="Proteomes" id="UP000006241">
    <property type="component" value="Unassembled WGS sequence"/>
</dbReference>
<organism evidence="10 11">
    <name type="scientific">Sphingobacterium spiritivorum ATCC 33300</name>
    <dbReference type="NCBI Taxonomy" id="525372"/>
    <lineage>
        <taxon>Bacteria</taxon>
        <taxon>Pseudomonadati</taxon>
        <taxon>Bacteroidota</taxon>
        <taxon>Sphingobacteriia</taxon>
        <taxon>Sphingobacteriales</taxon>
        <taxon>Sphingobacteriaceae</taxon>
        <taxon>Sphingobacterium</taxon>
    </lineage>
</organism>
<feature type="transmembrane region" description="Helical" evidence="8">
    <location>
        <begin position="79"/>
        <end position="97"/>
    </location>
</feature>
<keyword evidence="4" id="KW-1003">Cell membrane</keyword>
<dbReference type="InterPro" id="IPR011701">
    <property type="entry name" value="MFS"/>
</dbReference>
<evidence type="ECO:0000256" key="2">
    <source>
        <dbReference type="ARBA" id="ARBA00006236"/>
    </source>
</evidence>
<dbReference type="InterPro" id="IPR036259">
    <property type="entry name" value="MFS_trans_sf"/>
</dbReference>
<dbReference type="Pfam" id="PF07690">
    <property type="entry name" value="MFS_1"/>
    <property type="match status" value="1"/>
</dbReference>
<feature type="transmembrane region" description="Helical" evidence="8">
    <location>
        <begin position="12"/>
        <end position="30"/>
    </location>
</feature>